<evidence type="ECO:0000256" key="19">
    <source>
        <dbReference type="ARBA" id="ARBA00023212"/>
    </source>
</evidence>
<dbReference type="GO" id="GO:0008083">
    <property type="term" value="F:growth factor activity"/>
    <property type="evidence" value="ECO:0007669"/>
    <property type="project" value="UniProtKB-KW"/>
</dbReference>
<dbReference type="GO" id="GO:0005856">
    <property type="term" value="C:cytoskeleton"/>
    <property type="evidence" value="ECO:0007669"/>
    <property type="project" value="UniProtKB-SubCell"/>
</dbReference>
<evidence type="ECO:0000256" key="5">
    <source>
        <dbReference type="ARBA" id="ARBA00004613"/>
    </source>
</evidence>
<comment type="similarity">
    <text evidence="6">Belongs to the SCF family.</text>
</comment>
<evidence type="ECO:0000256" key="3">
    <source>
        <dbReference type="ARBA" id="ARBA00004486"/>
    </source>
</evidence>
<evidence type="ECO:0000256" key="20">
    <source>
        <dbReference type="ARBA" id="ARBA00023273"/>
    </source>
</evidence>
<dbReference type="Pfam" id="PF02404">
    <property type="entry name" value="SCF"/>
    <property type="match status" value="1"/>
</dbReference>
<reference evidence="26" key="2">
    <citation type="submission" date="2025-08" db="UniProtKB">
        <authorList>
            <consortium name="Ensembl"/>
        </authorList>
    </citation>
    <scope>IDENTIFICATION</scope>
</reference>
<feature type="transmembrane region" description="Helical" evidence="25">
    <location>
        <begin position="258"/>
        <end position="277"/>
    </location>
</feature>
<proteinExistence type="inferred from homology"/>
<reference evidence="26" key="3">
    <citation type="submission" date="2025-09" db="UniProtKB">
        <authorList>
            <consortium name="Ensembl"/>
        </authorList>
    </citation>
    <scope>IDENTIFICATION</scope>
</reference>
<evidence type="ECO:0000256" key="2">
    <source>
        <dbReference type="ARBA" id="ARBA00004251"/>
    </source>
</evidence>
<dbReference type="AlphaFoldDB" id="A0A8C4SGE1"/>
<dbReference type="GO" id="GO:0008284">
    <property type="term" value="P:positive regulation of cell population proliferation"/>
    <property type="evidence" value="ECO:0007669"/>
    <property type="project" value="TreeGrafter"/>
</dbReference>
<dbReference type="RefSeq" id="XP_028673131.1">
    <property type="nucleotide sequence ID" value="XM_028817298.2"/>
</dbReference>
<comment type="subcellular location">
    <subcellularLocation>
        <location evidence="2">Cell membrane</location>
        <topology evidence="2">Single-pass type I membrane protein</topology>
    </subcellularLocation>
    <subcellularLocation>
        <location evidence="3">Cell projection</location>
        <location evidence="3">Filopodium</location>
    </subcellularLocation>
    <subcellularLocation>
        <location evidence="4">Cell projection</location>
        <location evidence="4">Lamellipodium</location>
    </subcellularLocation>
    <subcellularLocation>
        <location evidence="1">Cytoplasm</location>
        <location evidence="1">Cytoskeleton</location>
    </subcellularLocation>
    <subcellularLocation>
        <location evidence="5">Secreted</location>
    </subcellularLocation>
</comment>
<evidence type="ECO:0000256" key="24">
    <source>
        <dbReference type="SAM" id="MobiDB-lite"/>
    </source>
</evidence>
<dbReference type="GeneID" id="114663516"/>
<evidence type="ECO:0000313" key="27">
    <source>
        <dbReference type="Proteomes" id="UP000694620"/>
    </source>
</evidence>
<reference evidence="26" key="1">
    <citation type="submission" date="2021-06" db="EMBL/GenBank/DDBJ databases">
        <authorList>
            <consortium name="Wellcome Sanger Institute Data Sharing"/>
        </authorList>
    </citation>
    <scope>NUCLEOTIDE SEQUENCE [LARGE SCALE GENOMIC DNA]</scope>
</reference>
<feature type="region of interest" description="Disordered" evidence="24">
    <location>
        <begin position="284"/>
        <end position="322"/>
    </location>
</feature>
<keyword evidence="20" id="KW-0966">Cell projection</keyword>
<evidence type="ECO:0000256" key="13">
    <source>
        <dbReference type="ARBA" id="ARBA00022889"/>
    </source>
</evidence>
<evidence type="ECO:0000256" key="21">
    <source>
        <dbReference type="ARBA" id="ARBA00030364"/>
    </source>
</evidence>
<evidence type="ECO:0000256" key="23">
    <source>
        <dbReference type="ARBA" id="ARBA00033123"/>
    </source>
</evidence>
<feature type="transmembrane region" description="Helical" evidence="25">
    <location>
        <begin position="45"/>
        <end position="65"/>
    </location>
</feature>
<keyword evidence="17" id="KW-1015">Disulfide bond</keyword>
<evidence type="ECO:0000256" key="9">
    <source>
        <dbReference type="ARBA" id="ARBA00022490"/>
    </source>
</evidence>
<keyword evidence="27" id="KW-1185">Reference proteome</keyword>
<keyword evidence="10" id="KW-0964">Secreted</keyword>
<evidence type="ECO:0000256" key="4">
    <source>
        <dbReference type="ARBA" id="ARBA00004510"/>
    </source>
</evidence>
<dbReference type="OrthoDB" id="8445223at2759"/>
<name>A0A8C4SGE1_ERPCA</name>
<protein>
    <recommendedName>
        <fullName evidence="7">Kit ligand</fullName>
    </recommendedName>
    <alternativeName>
        <fullName evidence="21">Mast cell growth factor</fullName>
    </alternativeName>
    <alternativeName>
        <fullName evidence="23">Stem cell factor</fullName>
    </alternativeName>
    <alternativeName>
        <fullName evidence="22">c-Kit ligand</fullName>
    </alternativeName>
</protein>
<dbReference type="Gene3D" id="1.20.1250.10">
    <property type="match status" value="1"/>
</dbReference>
<dbReference type="Proteomes" id="UP000694620">
    <property type="component" value="Chromosome 1"/>
</dbReference>
<dbReference type="InterPro" id="IPR003452">
    <property type="entry name" value="SCF"/>
</dbReference>
<dbReference type="GO" id="GO:0007155">
    <property type="term" value="P:cell adhesion"/>
    <property type="evidence" value="ECO:0007669"/>
    <property type="project" value="UniProtKB-KW"/>
</dbReference>
<accession>A0A8C4SGE1</accession>
<evidence type="ECO:0000256" key="25">
    <source>
        <dbReference type="SAM" id="Phobius"/>
    </source>
</evidence>
<keyword evidence="18" id="KW-0325">Glycoprotein</keyword>
<gene>
    <name evidence="26" type="primary">kitlga</name>
</gene>
<evidence type="ECO:0000256" key="16">
    <source>
        <dbReference type="ARBA" id="ARBA00023136"/>
    </source>
</evidence>
<evidence type="ECO:0000256" key="8">
    <source>
        <dbReference type="ARBA" id="ARBA00022475"/>
    </source>
</evidence>
<sequence length="322" mass="36649">MIFLQSMQCVWQVLPTSSRVMGLIPTPFSVCVTFARSPPLHLGSVQIWITAYIYLFLLLLCFAFVDQSSGLGNALTNDVDKIPILKGNIPRDYIIKVKYVPKSSGLSDACWLILNLHKLQESLENLAEKFDHNADNRNNITVLINMVQQMRSPYNDLERDIIGDLDCLYVDGYFNTSTYFKHFTTITKVYEVTKYEDDEYCNPPCTAESISTETGSITSVSELTVKMNTTPCISTSGCTTADPKRASKIFDDVLPQKVQISFLSLLLIPLIAFVLVWQGRKRKRRERSEEEKNANQVTEHTDILIPENNVTQEERDRLRTEV</sequence>
<dbReference type="GO" id="GO:0005173">
    <property type="term" value="F:stem cell factor receptor binding"/>
    <property type="evidence" value="ECO:0007669"/>
    <property type="project" value="InterPro"/>
</dbReference>
<evidence type="ECO:0000256" key="7">
    <source>
        <dbReference type="ARBA" id="ARBA00017304"/>
    </source>
</evidence>
<evidence type="ECO:0000256" key="10">
    <source>
        <dbReference type="ARBA" id="ARBA00022525"/>
    </source>
</evidence>
<dbReference type="GO" id="GO:0030027">
    <property type="term" value="C:lamellipodium"/>
    <property type="evidence" value="ECO:0007669"/>
    <property type="project" value="UniProtKB-SubCell"/>
</dbReference>
<evidence type="ECO:0000256" key="22">
    <source>
        <dbReference type="ARBA" id="ARBA00032898"/>
    </source>
</evidence>
<keyword evidence="14 25" id="KW-1133">Transmembrane helix</keyword>
<organism evidence="26 27">
    <name type="scientific">Erpetoichthys calabaricus</name>
    <name type="common">Rope fish</name>
    <name type="synonym">Calamoichthys calabaricus</name>
    <dbReference type="NCBI Taxonomy" id="27687"/>
    <lineage>
        <taxon>Eukaryota</taxon>
        <taxon>Metazoa</taxon>
        <taxon>Chordata</taxon>
        <taxon>Craniata</taxon>
        <taxon>Vertebrata</taxon>
        <taxon>Euteleostomi</taxon>
        <taxon>Actinopterygii</taxon>
        <taxon>Polypteriformes</taxon>
        <taxon>Polypteridae</taxon>
        <taxon>Erpetoichthys</taxon>
    </lineage>
</organism>
<keyword evidence="12" id="KW-0732">Signal</keyword>
<keyword evidence="16 25" id="KW-0472">Membrane</keyword>
<dbReference type="GO" id="GO:0005576">
    <property type="term" value="C:extracellular region"/>
    <property type="evidence" value="ECO:0007669"/>
    <property type="project" value="UniProtKB-SubCell"/>
</dbReference>
<dbReference type="GO" id="GO:0005886">
    <property type="term" value="C:plasma membrane"/>
    <property type="evidence" value="ECO:0007669"/>
    <property type="project" value="UniProtKB-SubCell"/>
</dbReference>
<evidence type="ECO:0000256" key="15">
    <source>
        <dbReference type="ARBA" id="ARBA00023030"/>
    </source>
</evidence>
<keyword evidence="11 25" id="KW-0812">Transmembrane</keyword>
<dbReference type="PANTHER" id="PTHR11574:SF0">
    <property type="entry name" value="KIT LIGAND"/>
    <property type="match status" value="1"/>
</dbReference>
<evidence type="ECO:0000313" key="26">
    <source>
        <dbReference type="Ensembl" id="ENSECRP00000016009.1"/>
    </source>
</evidence>
<dbReference type="SUPFAM" id="SSF47266">
    <property type="entry name" value="4-helical cytokines"/>
    <property type="match status" value="1"/>
</dbReference>
<feature type="compositionally biased region" description="Basic and acidic residues" evidence="24">
    <location>
        <begin position="312"/>
        <end position="322"/>
    </location>
</feature>
<dbReference type="GO" id="GO:0005125">
    <property type="term" value="F:cytokine activity"/>
    <property type="evidence" value="ECO:0007669"/>
    <property type="project" value="TreeGrafter"/>
</dbReference>
<dbReference type="PANTHER" id="PTHR11574">
    <property type="entry name" value="KIT LIGAND"/>
    <property type="match status" value="1"/>
</dbReference>
<keyword evidence="15" id="KW-0339">Growth factor</keyword>
<keyword evidence="19" id="KW-0206">Cytoskeleton</keyword>
<evidence type="ECO:0000256" key="18">
    <source>
        <dbReference type="ARBA" id="ARBA00023180"/>
    </source>
</evidence>
<dbReference type="RefSeq" id="XP_051787427.1">
    <property type="nucleotide sequence ID" value="XM_051931467.1"/>
</dbReference>
<evidence type="ECO:0000256" key="6">
    <source>
        <dbReference type="ARBA" id="ARBA00010419"/>
    </source>
</evidence>
<evidence type="ECO:0000256" key="12">
    <source>
        <dbReference type="ARBA" id="ARBA00022729"/>
    </source>
</evidence>
<dbReference type="GO" id="GO:0030175">
    <property type="term" value="C:filopodium"/>
    <property type="evidence" value="ECO:0007669"/>
    <property type="project" value="UniProtKB-SubCell"/>
</dbReference>
<dbReference type="InterPro" id="IPR009079">
    <property type="entry name" value="4_helix_cytokine-like_core"/>
</dbReference>
<evidence type="ECO:0000256" key="14">
    <source>
        <dbReference type="ARBA" id="ARBA00022989"/>
    </source>
</evidence>
<keyword evidence="8" id="KW-1003">Cell membrane</keyword>
<dbReference type="GeneTree" id="ENSGT00390000018272"/>
<keyword evidence="13" id="KW-0130">Cell adhesion</keyword>
<evidence type="ECO:0000256" key="11">
    <source>
        <dbReference type="ARBA" id="ARBA00022692"/>
    </source>
</evidence>
<evidence type="ECO:0000256" key="1">
    <source>
        <dbReference type="ARBA" id="ARBA00004245"/>
    </source>
</evidence>
<dbReference type="Ensembl" id="ENSECRT00000016295.1">
    <property type="protein sequence ID" value="ENSECRP00000016009.1"/>
    <property type="gene ID" value="ENSECRG00000010683.1"/>
</dbReference>
<evidence type="ECO:0000256" key="17">
    <source>
        <dbReference type="ARBA" id="ARBA00023157"/>
    </source>
</evidence>
<keyword evidence="9" id="KW-0963">Cytoplasm</keyword>